<feature type="transmembrane region" description="Helical" evidence="5">
    <location>
        <begin position="12"/>
        <end position="29"/>
    </location>
</feature>
<feature type="transmembrane region" description="Helical" evidence="5">
    <location>
        <begin position="35"/>
        <end position="58"/>
    </location>
</feature>
<evidence type="ECO:0000313" key="10">
    <source>
        <dbReference type="Proteomes" id="UP000281391"/>
    </source>
</evidence>
<dbReference type="Pfam" id="PF15864">
    <property type="entry name" value="PglL_A"/>
    <property type="match status" value="1"/>
</dbReference>
<keyword evidence="4 5" id="KW-0472">Membrane</keyword>
<dbReference type="Pfam" id="PF11846">
    <property type="entry name" value="Wzy_C_2"/>
    <property type="match status" value="1"/>
</dbReference>
<dbReference type="InterPro" id="IPR031726">
    <property type="entry name" value="PglL_A"/>
</dbReference>
<dbReference type="Proteomes" id="UP000281391">
    <property type="component" value="Chromosome"/>
</dbReference>
<feature type="transmembrane region" description="Helical" evidence="5">
    <location>
        <begin position="65"/>
        <end position="90"/>
    </location>
</feature>
<protein>
    <submittedName>
        <fullName evidence="9">Lipid A core - O-antigen ligase and related enzymes</fullName>
    </submittedName>
</protein>
<accession>A0A3S4HJ61</accession>
<keyword evidence="3 5" id="KW-1133">Transmembrane helix</keyword>
<dbReference type="InterPro" id="IPR051533">
    <property type="entry name" value="WaaL-like"/>
</dbReference>
<evidence type="ECO:0000256" key="3">
    <source>
        <dbReference type="ARBA" id="ARBA00022989"/>
    </source>
</evidence>
<evidence type="ECO:0000313" key="9">
    <source>
        <dbReference type="EMBL" id="VDZ55744.1"/>
    </source>
</evidence>
<gene>
    <name evidence="9" type="ORF">NCTC11214_01847</name>
</gene>
<evidence type="ECO:0000256" key="5">
    <source>
        <dbReference type="SAM" id="Phobius"/>
    </source>
</evidence>
<evidence type="ECO:0000259" key="8">
    <source>
        <dbReference type="Pfam" id="PF15864"/>
    </source>
</evidence>
<feature type="transmembrane region" description="Helical" evidence="5">
    <location>
        <begin position="171"/>
        <end position="192"/>
    </location>
</feature>
<evidence type="ECO:0000256" key="4">
    <source>
        <dbReference type="ARBA" id="ARBA00023136"/>
    </source>
</evidence>
<dbReference type="GO" id="GO:0016874">
    <property type="term" value="F:ligase activity"/>
    <property type="evidence" value="ECO:0007669"/>
    <property type="project" value="UniProtKB-KW"/>
</dbReference>
<dbReference type="GO" id="GO:0016020">
    <property type="term" value="C:membrane"/>
    <property type="evidence" value="ECO:0007669"/>
    <property type="project" value="UniProtKB-SubCell"/>
</dbReference>
<feature type="transmembrane region" description="Helical" evidence="5">
    <location>
        <begin position="253"/>
        <end position="271"/>
    </location>
</feature>
<evidence type="ECO:0000256" key="1">
    <source>
        <dbReference type="ARBA" id="ARBA00004141"/>
    </source>
</evidence>
<dbReference type="PANTHER" id="PTHR37422">
    <property type="entry name" value="TEICHURONIC ACID BIOSYNTHESIS PROTEIN TUAE"/>
    <property type="match status" value="1"/>
</dbReference>
<dbReference type="AlphaFoldDB" id="A0A3S4HJ61"/>
<dbReference type="KEGG" id="sof:NCTC11214_01847"/>
<feature type="transmembrane region" description="Helical" evidence="5">
    <location>
        <begin position="129"/>
        <end position="151"/>
    </location>
</feature>
<proteinExistence type="predicted"/>
<organism evidence="9 10">
    <name type="scientific">Serratia odorifera</name>
    <dbReference type="NCBI Taxonomy" id="618"/>
    <lineage>
        <taxon>Bacteria</taxon>
        <taxon>Pseudomonadati</taxon>
        <taxon>Pseudomonadota</taxon>
        <taxon>Gammaproteobacteria</taxon>
        <taxon>Enterobacterales</taxon>
        <taxon>Yersiniaceae</taxon>
        <taxon>Serratia</taxon>
    </lineage>
</organism>
<feature type="domain" description="O-antigen ligase-related" evidence="6">
    <location>
        <begin position="208"/>
        <end position="351"/>
    </location>
</feature>
<dbReference type="PANTHER" id="PTHR37422:SF21">
    <property type="entry name" value="EXOQ-LIKE PROTEIN"/>
    <property type="match status" value="1"/>
</dbReference>
<dbReference type="EMBL" id="LR134117">
    <property type="protein sequence ID" value="VDZ55744.1"/>
    <property type="molecule type" value="Genomic_DNA"/>
</dbReference>
<dbReference type="Pfam" id="PF04932">
    <property type="entry name" value="Wzy_C"/>
    <property type="match status" value="1"/>
</dbReference>
<keyword evidence="9" id="KW-0436">Ligase</keyword>
<evidence type="ECO:0000256" key="2">
    <source>
        <dbReference type="ARBA" id="ARBA00022692"/>
    </source>
</evidence>
<dbReference type="InterPro" id="IPR021797">
    <property type="entry name" value="Wzy_C_2"/>
</dbReference>
<feature type="transmembrane region" description="Helical" evidence="5">
    <location>
        <begin position="96"/>
        <end position="117"/>
    </location>
</feature>
<dbReference type="RefSeq" id="WP_310648680.1">
    <property type="nucleotide sequence ID" value="NZ_LR134117.1"/>
</dbReference>
<keyword evidence="2 5" id="KW-0812">Transmembrane</keyword>
<feature type="domain" description="Protein glycosylation ligase" evidence="8">
    <location>
        <begin position="161"/>
        <end position="181"/>
    </location>
</feature>
<name>A0A3S4HJ61_SEROD</name>
<evidence type="ECO:0000259" key="7">
    <source>
        <dbReference type="Pfam" id="PF11846"/>
    </source>
</evidence>
<feature type="transmembrane region" description="Helical" evidence="5">
    <location>
        <begin position="376"/>
        <end position="396"/>
    </location>
</feature>
<evidence type="ECO:0000259" key="6">
    <source>
        <dbReference type="Pfam" id="PF04932"/>
    </source>
</evidence>
<feature type="transmembrane region" description="Helical" evidence="5">
    <location>
        <begin position="226"/>
        <end position="241"/>
    </location>
</feature>
<feature type="transmembrane region" description="Helical" evidence="5">
    <location>
        <begin position="338"/>
        <end position="364"/>
    </location>
</feature>
<feature type="transmembrane region" description="Helical" evidence="5">
    <location>
        <begin position="441"/>
        <end position="461"/>
    </location>
</feature>
<feature type="domain" description="Virulence factor membrane-bound polymerase C-terminal" evidence="7">
    <location>
        <begin position="387"/>
        <end position="569"/>
    </location>
</feature>
<feature type="transmembrane region" description="Helical" evidence="5">
    <location>
        <begin position="204"/>
        <end position="220"/>
    </location>
</feature>
<comment type="subcellular location">
    <subcellularLocation>
        <location evidence="1">Membrane</location>
        <topology evidence="1">Multi-pass membrane protein</topology>
    </subcellularLocation>
</comment>
<sequence length="573" mass="63411">MRQPRSAWNTSNALVVCFVALLMASLLYLPNMGGVGLGLPFNTLVYTLLGALMLPILWRPLRRRGWLVTPGAVCFTLGVALLALPLAFASEAGSDVAAWRVAGLLAGWGIYCCWLQLRLNFRWRHAWGGWLLLLISGQAVLALLQLFWPAWSWVPQRGPRVYGIFQQPNVLGSLLATGLALVFMLMLLPGYALASVGGERGRQTALAALLVLLAALLVWVQSRTGWLAGGLLLMGYWLLFGRRLTRRLMMTSGLMLFGCGLGIAVLLGASGDGAPLSHALSNQARLSMLQDTLKMIAIHPLTGWGYGSFEVAFQHFRIGQQPPTPVLEITRHPHNEVLLWWVEGGVTALLGMVAIACGAGRVLWQAWHHDRRAFAAGRRSAGEASALCLAMLPIVLHCQLEYPFYVSALHWLVFALMLATLDRLCCRQACVVGRNHHGLTALRAGVGLLCLCGMAMMLVMLRGGMALTHVERSGLRDMRPLLTMSPLAAWGFEQRRSFDLQTFQLLAYNRTHDETLLDGYAAWARDYLRLRIDANVYANLIAILRHRQQWAEAERYRNSAALLFPADRRFFPA</sequence>
<reference evidence="9 10" key="1">
    <citation type="submission" date="2018-12" db="EMBL/GenBank/DDBJ databases">
        <authorList>
            <consortium name="Pathogen Informatics"/>
        </authorList>
    </citation>
    <scope>NUCLEOTIDE SEQUENCE [LARGE SCALE GENOMIC DNA]</scope>
    <source>
        <strain evidence="9 10">NCTC11214</strain>
    </source>
</reference>
<feature type="transmembrane region" description="Helical" evidence="5">
    <location>
        <begin position="402"/>
        <end position="421"/>
    </location>
</feature>
<dbReference type="InterPro" id="IPR007016">
    <property type="entry name" value="O-antigen_ligase-rel_domated"/>
</dbReference>